<reference evidence="2" key="1">
    <citation type="journal article" date="2023" name="Nat. Plants">
        <title>Single-cell RNA sequencing provides a high-resolution roadmap for understanding the multicellular compartmentation of specialized metabolism.</title>
        <authorList>
            <person name="Sun S."/>
            <person name="Shen X."/>
            <person name="Li Y."/>
            <person name="Li Y."/>
            <person name="Wang S."/>
            <person name="Li R."/>
            <person name="Zhang H."/>
            <person name="Shen G."/>
            <person name="Guo B."/>
            <person name="Wei J."/>
            <person name="Xu J."/>
            <person name="St-Pierre B."/>
            <person name="Chen S."/>
            <person name="Sun C."/>
        </authorList>
    </citation>
    <scope>NUCLEOTIDE SEQUENCE [LARGE SCALE GENOMIC DNA]</scope>
</reference>
<comment type="caution">
    <text evidence="1">The sequence shown here is derived from an EMBL/GenBank/DDBJ whole genome shotgun (WGS) entry which is preliminary data.</text>
</comment>
<keyword evidence="2" id="KW-1185">Reference proteome</keyword>
<dbReference type="Proteomes" id="UP001060085">
    <property type="component" value="Linkage Group LG02"/>
</dbReference>
<protein>
    <submittedName>
        <fullName evidence="1">Uncharacterized protein</fullName>
    </submittedName>
</protein>
<organism evidence="1 2">
    <name type="scientific">Catharanthus roseus</name>
    <name type="common">Madagascar periwinkle</name>
    <name type="synonym">Vinca rosea</name>
    <dbReference type="NCBI Taxonomy" id="4058"/>
    <lineage>
        <taxon>Eukaryota</taxon>
        <taxon>Viridiplantae</taxon>
        <taxon>Streptophyta</taxon>
        <taxon>Embryophyta</taxon>
        <taxon>Tracheophyta</taxon>
        <taxon>Spermatophyta</taxon>
        <taxon>Magnoliopsida</taxon>
        <taxon>eudicotyledons</taxon>
        <taxon>Gunneridae</taxon>
        <taxon>Pentapetalae</taxon>
        <taxon>asterids</taxon>
        <taxon>lamiids</taxon>
        <taxon>Gentianales</taxon>
        <taxon>Apocynaceae</taxon>
        <taxon>Rauvolfioideae</taxon>
        <taxon>Vinceae</taxon>
        <taxon>Catharanthinae</taxon>
        <taxon>Catharanthus</taxon>
    </lineage>
</organism>
<name>A0ACC0BXR1_CATRO</name>
<evidence type="ECO:0000313" key="2">
    <source>
        <dbReference type="Proteomes" id="UP001060085"/>
    </source>
</evidence>
<sequence>MGVCRTRRRDDATEADVVGNSFSTSPVLLQLFFNFKEKGVFLVKIIKDGLIVELNNEVTNMVMICLQKFVLKSGNVLKKNFKIMKHLQVVLTLVLSYLRSSFFYRAQSVISRFSTTFALISSALIEEVLGRCWDGLVYTENRRALFAKMLSTLESNATAGDYGSVFQTVSDM</sequence>
<accession>A0ACC0BXR1</accession>
<evidence type="ECO:0000313" key="1">
    <source>
        <dbReference type="EMBL" id="KAI5677421.1"/>
    </source>
</evidence>
<proteinExistence type="predicted"/>
<dbReference type="EMBL" id="CM044702">
    <property type="protein sequence ID" value="KAI5677421.1"/>
    <property type="molecule type" value="Genomic_DNA"/>
</dbReference>
<gene>
    <name evidence="1" type="ORF">M9H77_08371</name>
</gene>